<proteinExistence type="predicted"/>
<dbReference type="PANTHER" id="PTHR46481">
    <property type="entry name" value="ZINC FINGER BED DOMAIN-CONTAINING PROTEIN 4"/>
    <property type="match status" value="1"/>
</dbReference>
<keyword evidence="2" id="KW-1185">Reference proteome</keyword>
<comment type="caution">
    <text evidence="1">The sequence shown here is derived from an EMBL/GenBank/DDBJ whole genome shotgun (WGS) entry which is preliminary data.</text>
</comment>
<dbReference type="PANTHER" id="PTHR46481:SF7">
    <property type="entry name" value="ZINC FINGER BED DOMAIN-CONTAINING PROTEIN RICESLEEPER 2-LIKE"/>
    <property type="match status" value="1"/>
</dbReference>
<gene>
    <name evidence="1" type="ORF">SLEP1_g4872</name>
</gene>
<accession>A0AAV5HXY0</accession>
<dbReference type="EMBL" id="BPVZ01000004">
    <property type="protein sequence ID" value="GKU90931.1"/>
    <property type="molecule type" value="Genomic_DNA"/>
</dbReference>
<dbReference type="Proteomes" id="UP001054252">
    <property type="component" value="Unassembled WGS sequence"/>
</dbReference>
<organism evidence="1 2">
    <name type="scientific">Rubroshorea leprosula</name>
    <dbReference type="NCBI Taxonomy" id="152421"/>
    <lineage>
        <taxon>Eukaryota</taxon>
        <taxon>Viridiplantae</taxon>
        <taxon>Streptophyta</taxon>
        <taxon>Embryophyta</taxon>
        <taxon>Tracheophyta</taxon>
        <taxon>Spermatophyta</taxon>
        <taxon>Magnoliopsida</taxon>
        <taxon>eudicotyledons</taxon>
        <taxon>Gunneridae</taxon>
        <taxon>Pentapetalae</taxon>
        <taxon>rosids</taxon>
        <taxon>malvids</taxon>
        <taxon>Malvales</taxon>
        <taxon>Dipterocarpaceae</taxon>
        <taxon>Rubroshorea</taxon>
    </lineage>
</organism>
<protein>
    <submittedName>
        <fullName evidence="1">Uncharacterized protein</fullName>
    </submittedName>
</protein>
<dbReference type="InterPro" id="IPR052035">
    <property type="entry name" value="ZnF_BED_domain_contain"/>
</dbReference>
<name>A0AAV5HXY0_9ROSI</name>
<dbReference type="AlphaFoldDB" id="A0AAV5HXY0"/>
<evidence type="ECO:0000313" key="1">
    <source>
        <dbReference type="EMBL" id="GKU90931.1"/>
    </source>
</evidence>
<sequence length="53" mass="6347">MTKLCYDIYVDEKVVLKNYFKESKQRVSFTTDSWTSQQRVSFMSLTAHYSNKN</sequence>
<reference evidence="1 2" key="1">
    <citation type="journal article" date="2021" name="Commun. Biol.">
        <title>The genome of Shorea leprosula (Dipterocarpaceae) highlights the ecological relevance of drought in aseasonal tropical rainforests.</title>
        <authorList>
            <person name="Ng K.K.S."/>
            <person name="Kobayashi M.J."/>
            <person name="Fawcett J.A."/>
            <person name="Hatakeyama M."/>
            <person name="Paape T."/>
            <person name="Ng C.H."/>
            <person name="Ang C.C."/>
            <person name="Tnah L.H."/>
            <person name="Lee C.T."/>
            <person name="Nishiyama T."/>
            <person name="Sese J."/>
            <person name="O'Brien M.J."/>
            <person name="Copetti D."/>
            <person name="Mohd Noor M.I."/>
            <person name="Ong R.C."/>
            <person name="Putra M."/>
            <person name="Sireger I.Z."/>
            <person name="Indrioko S."/>
            <person name="Kosugi Y."/>
            <person name="Izuno A."/>
            <person name="Isagi Y."/>
            <person name="Lee S.L."/>
            <person name="Shimizu K.K."/>
        </authorList>
    </citation>
    <scope>NUCLEOTIDE SEQUENCE [LARGE SCALE GENOMIC DNA]</scope>
    <source>
        <strain evidence="1">214</strain>
    </source>
</reference>
<evidence type="ECO:0000313" key="2">
    <source>
        <dbReference type="Proteomes" id="UP001054252"/>
    </source>
</evidence>